<dbReference type="Pfam" id="PF00581">
    <property type="entry name" value="Rhodanese"/>
    <property type="match status" value="1"/>
</dbReference>
<dbReference type="AlphaFoldDB" id="A0A173MHT3"/>
<evidence type="ECO:0000256" key="6">
    <source>
        <dbReference type="ARBA" id="ARBA00055169"/>
    </source>
</evidence>
<keyword evidence="2 14" id="KW-0808">Transferase</keyword>
<name>A0A173MHT3_9BACT</name>
<dbReference type="CDD" id="cd00158">
    <property type="entry name" value="RHOD"/>
    <property type="match status" value="1"/>
</dbReference>
<accession>A0A173MHT3</accession>
<dbReference type="Gene3D" id="3.40.250.10">
    <property type="entry name" value="Rhodanese-like domain"/>
    <property type="match status" value="1"/>
</dbReference>
<evidence type="ECO:0000256" key="2">
    <source>
        <dbReference type="ARBA" id="ARBA00022679"/>
    </source>
</evidence>
<feature type="domain" description="Rhodanese" evidence="13">
    <location>
        <begin position="283"/>
        <end position="369"/>
    </location>
</feature>
<dbReference type="PANTHER" id="PTHR10953:SF102">
    <property type="entry name" value="ADENYLYLTRANSFERASE AND SULFURTRANSFERASE MOCS3"/>
    <property type="match status" value="1"/>
</dbReference>
<dbReference type="SUPFAM" id="SSF69572">
    <property type="entry name" value="Activating enzymes of the ubiquitin-like proteins"/>
    <property type="match status" value="1"/>
</dbReference>
<keyword evidence="15" id="KW-1185">Reference proteome</keyword>
<dbReference type="SUPFAM" id="SSF52821">
    <property type="entry name" value="Rhodanese/Cell cycle control phosphatase"/>
    <property type="match status" value="1"/>
</dbReference>
<dbReference type="InterPro" id="IPR000594">
    <property type="entry name" value="ThiF_NAD_FAD-bd"/>
</dbReference>
<dbReference type="PROSITE" id="PS50206">
    <property type="entry name" value="RHODANESE_3"/>
    <property type="match status" value="1"/>
</dbReference>
<reference evidence="15" key="1">
    <citation type="submission" date="2017-01" db="EMBL/GenBank/DDBJ databases">
        <authorList>
            <person name="Varghese N."/>
            <person name="Submissions S."/>
        </authorList>
    </citation>
    <scope>NUCLEOTIDE SEQUENCE [LARGE SCALE GENOMIC DNA]</scope>
    <source>
        <strain evidence="15">DSM 21054</strain>
    </source>
</reference>
<comment type="similarity">
    <text evidence="1">Belongs to the HesA/MoeB/ThiF family.</text>
</comment>
<evidence type="ECO:0000256" key="10">
    <source>
        <dbReference type="ARBA" id="ARBA00075110"/>
    </source>
</evidence>
<evidence type="ECO:0000256" key="5">
    <source>
        <dbReference type="ARBA" id="ARBA00052218"/>
    </source>
</evidence>
<dbReference type="OrthoDB" id="9804286at2"/>
<evidence type="ECO:0000256" key="11">
    <source>
        <dbReference type="ARBA" id="ARBA00075328"/>
    </source>
</evidence>
<dbReference type="Pfam" id="PF00899">
    <property type="entry name" value="ThiF"/>
    <property type="match status" value="1"/>
</dbReference>
<evidence type="ECO:0000256" key="9">
    <source>
        <dbReference type="ARBA" id="ARBA00073635"/>
    </source>
</evidence>
<dbReference type="GO" id="GO:0004792">
    <property type="term" value="F:thiosulfate-cyanide sulfurtransferase activity"/>
    <property type="evidence" value="ECO:0007669"/>
    <property type="project" value="TreeGrafter"/>
</dbReference>
<comment type="function">
    <text evidence="6">Catalyzes the adenylation by ATP of the carboxyl group of the C-terminal glycine of sulfur carrier protein MoaD.</text>
</comment>
<comment type="catalytic activity">
    <reaction evidence="5">
        <text>[molybdopterin-synthase sulfur-carrier protein]-C-terminal Gly-Gly + ATP + H(+) = [molybdopterin-synthase sulfur-carrier protein]-C-terminal Gly-Gly-AMP + diphosphate</text>
        <dbReference type="Rhea" id="RHEA:43616"/>
        <dbReference type="Rhea" id="RHEA-COMP:12159"/>
        <dbReference type="Rhea" id="RHEA-COMP:12202"/>
        <dbReference type="ChEBI" id="CHEBI:15378"/>
        <dbReference type="ChEBI" id="CHEBI:30616"/>
        <dbReference type="ChEBI" id="CHEBI:33019"/>
        <dbReference type="ChEBI" id="CHEBI:90618"/>
        <dbReference type="ChEBI" id="CHEBI:90778"/>
        <dbReference type="EC" id="2.7.7.80"/>
    </reaction>
</comment>
<organism evidence="14 15">
    <name type="scientific">Filimonas lacunae</name>
    <dbReference type="NCBI Taxonomy" id="477680"/>
    <lineage>
        <taxon>Bacteria</taxon>
        <taxon>Pseudomonadati</taxon>
        <taxon>Bacteroidota</taxon>
        <taxon>Chitinophagia</taxon>
        <taxon>Chitinophagales</taxon>
        <taxon>Chitinophagaceae</taxon>
        <taxon>Filimonas</taxon>
    </lineage>
</organism>
<dbReference type="InterPro" id="IPR036873">
    <property type="entry name" value="Rhodanese-like_dom_sf"/>
</dbReference>
<dbReference type="GO" id="GO:0061605">
    <property type="term" value="F:molybdopterin-synthase adenylyltransferase activity"/>
    <property type="evidence" value="ECO:0007669"/>
    <property type="project" value="UniProtKB-EC"/>
</dbReference>
<dbReference type="STRING" id="477680.SAMN05421788_102332"/>
<dbReference type="CDD" id="cd00757">
    <property type="entry name" value="ThiF_MoeB_HesA_family"/>
    <property type="match status" value="1"/>
</dbReference>
<gene>
    <name evidence="14" type="ORF">SAMN05421788_102332</name>
</gene>
<evidence type="ECO:0000256" key="8">
    <source>
        <dbReference type="ARBA" id="ARBA00066884"/>
    </source>
</evidence>
<dbReference type="FunFam" id="3.40.50.720:FF:000033">
    <property type="entry name" value="Adenylyltransferase and sulfurtransferase MOCS3"/>
    <property type="match status" value="1"/>
</dbReference>
<evidence type="ECO:0000256" key="4">
    <source>
        <dbReference type="ARBA" id="ARBA00022840"/>
    </source>
</evidence>
<proteinExistence type="inferred from homology"/>
<evidence type="ECO:0000313" key="14">
    <source>
        <dbReference type="EMBL" id="SIS95924.1"/>
    </source>
</evidence>
<dbReference type="GO" id="GO:0005829">
    <property type="term" value="C:cytosol"/>
    <property type="evidence" value="ECO:0007669"/>
    <property type="project" value="TreeGrafter"/>
</dbReference>
<dbReference type="InterPro" id="IPR035985">
    <property type="entry name" value="Ubiquitin-activating_enz"/>
</dbReference>
<dbReference type="GO" id="GO:0008146">
    <property type="term" value="F:sulfotransferase activity"/>
    <property type="evidence" value="ECO:0007669"/>
    <property type="project" value="TreeGrafter"/>
</dbReference>
<evidence type="ECO:0000259" key="13">
    <source>
        <dbReference type="PROSITE" id="PS50206"/>
    </source>
</evidence>
<sequence length="369" mass="39672">MTNNNTADYTRYHRQMLLPGIGLAGQQKLAQARVLVIGAGGLGCPVLMSLAGAGVGLIGVADDGLVELSNLHRQFLYRMEDIGQLKVICAQQALQALNPQITVHPYPVAITVHNALEIISNYDIIIDGTDNFPSRYLINDACALLSKPLIYGAVSRYEGQVALFTNGITYRDVFAQPPRAGEIENCSEAGVMGVLPGIIGGYMANECIKWITGTGELLTGQLLTYSALNHQQFIIQLSATEAGAAALPASREAFVQTDYPAACGVSRMQEGEIDAATLHTLLQQDRPLLVDVRELHETLPGITWAHLRIPLSVLAQQLPEAGDTPVVFICQSGKRSLQALTLFKQVHASSVTKAYSLAGGLQALHQHKP</sequence>
<dbReference type="RefSeq" id="WP_076378000.1">
    <property type="nucleotide sequence ID" value="NZ_AP017422.1"/>
</dbReference>
<keyword evidence="3" id="KW-0547">Nucleotide-binding</keyword>
<comment type="subunit">
    <text evidence="7">Homodimer. Forms a stable heterotetrameric complex of 2 MoeB and 2 MoaD during adenylation of MoaD.</text>
</comment>
<dbReference type="InterPro" id="IPR045886">
    <property type="entry name" value="ThiF/MoeB/HesA"/>
</dbReference>
<keyword evidence="14" id="KW-0548">Nucleotidyltransferase</keyword>
<protein>
    <recommendedName>
        <fullName evidence="9">Molybdopterin-synthase adenylyltransferase</fullName>
        <ecNumber evidence="8">2.7.7.80</ecNumber>
    </recommendedName>
    <alternativeName>
        <fullName evidence="12">MoaD protein adenylase</fullName>
    </alternativeName>
    <alternativeName>
        <fullName evidence="10">Molybdopterin-converting factor subunit 1 adenylase</fullName>
    </alternativeName>
    <alternativeName>
        <fullName evidence="11">Sulfur carrier protein MoaD adenylyltransferase</fullName>
    </alternativeName>
</protein>
<evidence type="ECO:0000313" key="15">
    <source>
        <dbReference type="Proteomes" id="UP000186917"/>
    </source>
</evidence>
<dbReference type="KEGG" id="fln:FLA_3057"/>
<evidence type="ECO:0000256" key="12">
    <source>
        <dbReference type="ARBA" id="ARBA00078531"/>
    </source>
</evidence>
<evidence type="ECO:0000256" key="3">
    <source>
        <dbReference type="ARBA" id="ARBA00022741"/>
    </source>
</evidence>
<dbReference type="Gene3D" id="3.40.50.720">
    <property type="entry name" value="NAD(P)-binding Rossmann-like Domain"/>
    <property type="match status" value="1"/>
</dbReference>
<dbReference type="GO" id="GO:0005524">
    <property type="term" value="F:ATP binding"/>
    <property type="evidence" value="ECO:0007669"/>
    <property type="project" value="UniProtKB-KW"/>
</dbReference>
<keyword evidence="4" id="KW-0067">ATP-binding</keyword>
<dbReference type="InterPro" id="IPR001763">
    <property type="entry name" value="Rhodanese-like_dom"/>
</dbReference>
<dbReference type="EMBL" id="FTOR01000002">
    <property type="protein sequence ID" value="SIS95924.1"/>
    <property type="molecule type" value="Genomic_DNA"/>
</dbReference>
<dbReference type="Proteomes" id="UP000186917">
    <property type="component" value="Unassembled WGS sequence"/>
</dbReference>
<dbReference type="GO" id="GO:0008641">
    <property type="term" value="F:ubiquitin-like modifier activating enzyme activity"/>
    <property type="evidence" value="ECO:0007669"/>
    <property type="project" value="InterPro"/>
</dbReference>
<evidence type="ECO:0000256" key="1">
    <source>
        <dbReference type="ARBA" id="ARBA00009919"/>
    </source>
</evidence>
<dbReference type="PANTHER" id="PTHR10953">
    <property type="entry name" value="UBIQUITIN-ACTIVATING ENZYME E1"/>
    <property type="match status" value="1"/>
</dbReference>
<evidence type="ECO:0000256" key="7">
    <source>
        <dbReference type="ARBA" id="ARBA00063809"/>
    </source>
</evidence>
<dbReference type="EC" id="2.7.7.80" evidence="8"/>